<dbReference type="EMBL" id="JAOYFB010000037">
    <property type="protein sequence ID" value="KAK4025165.1"/>
    <property type="molecule type" value="Genomic_DNA"/>
</dbReference>
<protein>
    <submittedName>
        <fullName evidence="2">Uncharacterized protein</fullName>
    </submittedName>
</protein>
<evidence type="ECO:0000313" key="3">
    <source>
        <dbReference type="Proteomes" id="UP001234178"/>
    </source>
</evidence>
<sequence>MDSEDQNYMPARILLPREVVKEDGAVFERDVPAPCKVPRSCLSCNKIVSRVKREIGYLFAEMSHPLLGQRCDRVRKGSNSRDGIKRCPKSALDESPSGELPELGSVGGVPWFPKRSSDASPTFEMTHEFELLLDWNDLPAIIMEYDTTFDMGNFYSRNITYITYLHFVLPQGAAV</sequence>
<dbReference type="Proteomes" id="UP001234178">
    <property type="component" value="Unassembled WGS sequence"/>
</dbReference>
<evidence type="ECO:0000313" key="2">
    <source>
        <dbReference type="EMBL" id="KAK4025165.1"/>
    </source>
</evidence>
<organism evidence="2 3">
    <name type="scientific">Daphnia magna</name>
    <dbReference type="NCBI Taxonomy" id="35525"/>
    <lineage>
        <taxon>Eukaryota</taxon>
        <taxon>Metazoa</taxon>
        <taxon>Ecdysozoa</taxon>
        <taxon>Arthropoda</taxon>
        <taxon>Crustacea</taxon>
        <taxon>Branchiopoda</taxon>
        <taxon>Diplostraca</taxon>
        <taxon>Cladocera</taxon>
        <taxon>Anomopoda</taxon>
        <taxon>Daphniidae</taxon>
        <taxon>Daphnia</taxon>
    </lineage>
</organism>
<name>A0ABR0AJD4_9CRUS</name>
<evidence type="ECO:0000256" key="1">
    <source>
        <dbReference type="SAM" id="MobiDB-lite"/>
    </source>
</evidence>
<reference evidence="2 3" key="1">
    <citation type="journal article" date="2023" name="Nucleic Acids Res.">
        <title>The hologenome of Daphnia magna reveals possible DNA methylation and microbiome-mediated evolution of the host genome.</title>
        <authorList>
            <person name="Chaturvedi A."/>
            <person name="Li X."/>
            <person name="Dhandapani V."/>
            <person name="Marshall H."/>
            <person name="Kissane S."/>
            <person name="Cuenca-Cambronero M."/>
            <person name="Asole G."/>
            <person name="Calvet F."/>
            <person name="Ruiz-Romero M."/>
            <person name="Marangio P."/>
            <person name="Guigo R."/>
            <person name="Rago D."/>
            <person name="Mirbahai L."/>
            <person name="Eastwood N."/>
            <person name="Colbourne J.K."/>
            <person name="Zhou J."/>
            <person name="Mallon E."/>
            <person name="Orsini L."/>
        </authorList>
    </citation>
    <scope>NUCLEOTIDE SEQUENCE [LARGE SCALE GENOMIC DNA]</scope>
    <source>
        <strain evidence="2">LRV0_1</strain>
    </source>
</reference>
<feature type="region of interest" description="Disordered" evidence="1">
    <location>
        <begin position="77"/>
        <end position="101"/>
    </location>
</feature>
<keyword evidence="3" id="KW-1185">Reference proteome</keyword>
<accession>A0ABR0AJD4</accession>
<proteinExistence type="predicted"/>
<comment type="caution">
    <text evidence="2">The sequence shown here is derived from an EMBL/GenBank/DDBJ whole genome shotgun (WGS) entry which is preliminary data.</text>
</comment>
<gene>
    <name evidence="2" type="ORF">OUZ56_010665</name>
</gene>